<evidence type="ECO:0000313" key="3">
    <source>
        <dbReference type="Proteomes" id="UP001164746"/>
    </source>
</evidence>
<protein>
    <submittedName>
        <fullName evidence="2">Uncharacterized protein</fullName>
    </submittedName>
</protein>
<evidence type="ECO:0000313" key="2">
    <source>
        <dbReference type="EMBL" id="WAR06243.1"/>
    </source>
</evidence>
<feature type="compositionally biased region" description="Basic and acidic residues" evidence="1">
    <location>
        <begin position="118"/>
        <end position="131"/>
    </location>
</feature>
<keyword evidence="3" id="KW-1185">Reference proteome</keyword>
<sequence>MYVPTGDISRKVNNSDTDALYAQPNKSKASGSEDAELYAGVNKVAKKKAAGKKHKKSTYENKAFENSTYENHELQETKVNKDGLIYADLSFPKLPKGQKPLIHGLDDITVYADVDLSRKADPLPDSDDHGSGGKKKK</sequence>
<feature type="region of interest" description="Disordered" evidence="1">
    <location>
        <begin position="1"/>
        <end position="35"/>
    </location>
</feature>
<evidence type="ECO:0000256" key="1">
    <source>
        <dbReference type="SAM" id="MobiDB-lite"/>
    </source>
</evidence>
<dbReference type="Proteomes" id="UP001164746">
    <property type="component" value="Chromosome 5"/>
</dbReference>
<organism evidence="2 3">
    <name type="scientific">Mya arenaria</name>
    <name type="common">Soft-shell clam</name>
    <dbReference type="NCBI Taxonomy" id="6604"/>
    <lineage>
        <taxon>Eukaryota</taxon>
        <taxon>Metazoa</taxon>
        <taxon>Spiralia</taxon>
        <taxon>Lophotrochozoa</taxon>
        <taxon>Mollusca</taxon>
        <taxon>Bivalvia</taxon>
        <taxon>Autobranchia</taxon>
        <taxon>Heteroconchia</taxon>
        <taxon>Euheterodonta</taxon>
        <taxon>Imparidentia</taxon>
        <taxon>Neoheterodontei</taxon>
        <taxon>Myida</taxon>
        <taxon>Myoidea</taxon>
        <taxon>Myidae</taxon>
        <taxon>Mya</taxon>
    </lineage>
</organism>
<feature type="region of interest" description="Disordered" evidence="1">
    <location>
        <begin position="118"/>
        <end position="137"/>
    </location>
</feature>
<name>A0ABY7E858_MYAAR</name>
<gene>
    <name evidence="2" type="ORF">MAR_021612</name>
</gene>
<accession>A0ABY7E858</accession>
<reference evidence="2" key="1">
    <citation type="submission" date="2022-11" db="EMBL/GenBank/DDBJ databases">
        <title>Centuries of genome instability and evolution in soft-shell clam transmissible cancer (bioRxiv).</title>
        <authorList>
            <person name="Hart S.F.M."/>
            <person name="Yonemitsu M.A."/>
            <person name="Giersch R.M."/>
            <person name="Beal B.F."/>
            <person name="Arriagada G."/>
            <person name="Davis B.W."/>
            <person name="Ostrander E.A."/>
            <person name="Goff S.P."/>
            <person name="Metzger M.J."/>
        </authorList>
    </citation>
    <scope>NUCLEOTIDE SEQUENCE</scope>
    <source>
        <strain evidence="2">MELC-2E11</strain>
        <tissue evidence="2">Siphon/mantle</tissue>
    </source>
</reference>
<dbReference type="EMBL" id="CP111016">
    <property type="protein sequence ID" value="WAR06243.1"/>
    <property type="molecule type" value="Genomic_DNA"/>
</dbReference>
<proteinExistence type="predicted"/>